<evidence type="ECO:0000256" key="2">
    <source>
        <dbReference type="ARBA" id="ARBA00007060"/>
    </source>
</evidence>
<dbReference type="Proteomes" id="UP000014760">
    <property type="component" value="Unassembled WGS sequence"/>
</dbReference>
<evidence type="ECO:0000256" key="3">
    <source>
        <dbReference type="ARBA" id="ARBA00022448"/>
    </source>
</evidence>
<keyword evidence="9" id="KW-0106">Calcium</keyword>
<gene>
    <name evidence="18" type="ORF">CAPTEDRAFT_2293</name>
</gene>
<evidence type="ECO:0000256" key="12">
    <source>
        <dbReference type="ARBA" id="ARBA00023065"/>
    </source>
</evidence>
<dbReference type="STRING" id="283909.R7UFB7"/>
<feature type="domain" description="VWFA" evidence="17">
    <location>
        <begin position="138"/>
        <end position="320"/>
    </location>
</feature>
<dbReference type="InterPro" id="IPR051173">
    <property type="entry name" value="Ca_channel_alpha-2/delta"/>
</dbReference>
<dbReference type="InterPro" id="IPR013680">
    <property type="entry name" value="VDCC_a2/dsu"/>
</dbReference>
<dbReference type="InterPro" id="IPR036465">
    <property type="entry name" value="vWFA_dom_sf"/>
</dbReference>
<dbReference type="SMART" id="SM00327">
    <property type="entry name" value="VWA"/>
    <property type="match status" value="1"/>
</dbReference>
<protein>
    <recommendedName>
        <fullName evidence="17">VWFA domain-containing protein</fullName>
    </recommendedName>
</protein>
<keyword evidence="14" id="KW-1015">Disulfide bond</keyword>
<dbReference type="FunCoup" id="R7UFB7">
    <property type="interactions" value="129"/>
</dbReference>
<evidence type="ECO:0000256" key="11">
    <source>
        <dbReference type="ARBA" id="ARBA00022989"/>
    </source>
</evidence>
<keyword evidence="16" id="KW-0407">Ion channel</keyword>
<keyword evidence="6" id="KW-0812">Transmembrane</keyword>
<dbReference type="OMA" id="WVYCEYS"/>
<evidence type="ECO:0000256" key="9">
    <source>
        <dbReference type="ARBA" id="ARBA00022837"/>
    </source>
</evidence>
<dbReference type="OrthoDB" id="10054666at2759"/>
<dbReference type="CDD" id="cd12912">
    <property type="entry name" value="PDC2_MCP_like"/>
    <property type="match status" value="1"/>
</dbReference>
<evidence type="ECO:0000256" key="8">
    <source>
        <dbReference type="ARBA" id="ARBA00022729"/>
    </source>
</evidence>
<proteinExistence type="inferred from homology"/>
<dbReference type="CDD" id="cd01463">
    <property type="entry name" value="vWA_VGCC_like"/>
    <property type="match status" value="1"/>
</dbReference>
<dbReference type="PROSITE" id="PS50234">
    <property type="entry name" value="VWFA"/>
    <property type="match status" value="1"/>
</dbReference>
<comment type="subcellular location">
    <subcellularLocation>
        <location evidence="1">Membrane</location>
        <topology evidence="1">Single-pass type I membrane protein</topology>
    </subcellularLocation>
</comment>
<dbReference type="Gene3D" id="3.40.50.410">
    <property type="entry name" value="von Willebrand factor, type A domain"/>
    <property type="match status" value="1"/>
</dbReference>
<dbReference type="FunFam" id="3.40.50.410:FF:000007">
    <property type="entry name" value="Calcium voltage-gated channel auxiliary subunit alpha2delta 3"/>
    <property type="match status" value="1"/>
</dbReference>
<evidence type="ECO:0000256" key="15">
    <source>
        <dbReference type="ARBA" id="ARBA00023180"/>
    </source>
</evidence>
<evidence type="ECO:0000313" key="20">
    <source>
        <dbReference type="Proteomes" id="UP000014760"/>
    </source>
</evidence>
<dbReference type="EMBL" id="KB304010">
    <property type="protein sequence ID" value="ELU02468.1"/>
    <property type="molecule type" value="Genomic_DNA"/>
</dbReference>
<accession>R7UFB7</accession>
<dbReference type="FunFam" id="3.30.450.20:FF:000012">
    <property type="entry name" value="Calcium channel, voltage-dependent, alpha2/delta subunit 3"/>
    <property type="match status" value="1"/>
</dbReference>
<comment type="similarity">
    <text evidence="2">Belongs to the calcium channel subunit alpha-2/delta family.</text>
</comment>
<evidence type="ECO:0000256" key="7">
    <source>
        <dbReference type="ARBA" id="ARBA00022723"/>
    </source>
</evidence>
<evidence type="ECO:0000256" key="10">
    <source>
        <dbReference type="ARBA" id="ARBA00022882"/>
    </source>
</evidence>
<dbReference type="Pfam" id="PF08473">
    <property type="entry name" value="VGCC_alpha2"/>
    <property type="match status" value="1"/>
</dbReference>
<dbReference type="InterPro" id="IPR002035">
    <property type="entry name" value="VWF_A"/>
</dbReference>
<evidence type="ECO:0000256" key="13">
    <source>
        <dbReference type="ARBA" id="ARBA00023136"/>
    </source>
</evidence>
<keyword evidence="12" id="KW-0406">Ion transport</keyword>
<dbReference type="PANTHER" id="PTHR10166:SF37">
    <property type="entry name" value="STOLID, ISOFORM H"/>
    <property type="match status" value="1"/>
</dbReference>
<keyword evidence="11" id="KW-1133">Transmembrane helix</keyword>
<evidence type="ECO:0000256" key="5">
    <source>
        <dbReference type="ARBA" id="ARBA00022673"/>
    </source>
</evidence>
<organism evidence="18">
    <name type="scientific">Capitella teleta</name>
    <name type="common">Polychaete worm</name>
    <dbReference type="NCBI Taxonomy" id="283909"/>
    <lineage>
        <taxon>Eukaryota</taxon>
        <taxon>Metazoa</taxon>
        <taxon>Spiralia</taxon>
        <taxon>Lophotrochozoa</taxon>
        <taxon>Annelida</taxon>
        <taxon>Polychaeta</taxon>
        <taxon>Sedentaria</taxon>
        <taxon>Scolecida</taxon>
        <taxon>Capitellidae</taxon>
        <taxon>Capitella</taxon>
    </lineage>
</organism>
<dbReference type="InterPro" id="IPR013608">
    <property type="entry name" value="VWA_N"/>
</dbReference>
<keyword evidence="13" id="KW-0472">Membrane</keyword>
<dbReference type="EMBL" id="AMQN01008807">
    <property type="status" value="NOT_ANNOTATED_CDS"/>
    <property type="molecule type" value="Genomic_DNA"/>
</dbReference>
<evidence type="ECO:0000259" key="17">
    <source>
        <dbReference type="PROSITE" id="PS50234"/>
    </source>
</evidence>
<dbReference type="PANTHER" id="PTHR10166">
    <property type="entry name" value="VOLTAGE-DEPENDENT CALCIUM CHANNEL SUBUNIT ALPHA-2/DELTA-RELATED"/>
    <property type="match status" value="1"/>
</dbReference>
<name>R7UFB7_CAPTE</name>
<keyword evidence="8" id="KW-0732">Signal</keyword>
<dbReference type="Pfam" id="PF00092">
    <property type="entry name" value="VWA"/>
    <property type="match status" value="1"/>
</dbReference>
<evidence type="ECO:0000256" key="6">
    <source>
        <dbReference type="ARBA" id="ARBA00022692"/>
    </source>
</evidence>
<sequence length="940" mass="106301">MEAMLAKKVEAVHRLVDVAETAHNRHNVDEDLRVKFDLVEDEHFNYIPVNLTLSTVHVPTNVYDESIEVLNGVTWSEGLDQQFYQNYLEDPTLTWQYFGSSSGFFRTYPGIQWGSDGVDLFDCRSRGWYIQAATSPKDVVILLDASGSMKGLRMEIAKATINKILDTLSDDDFFNVIKFSDNPAYVDECFNGTLVQANADNKKRVKDSLQNVKTKNIAFFDRALIEAFDLLKAVNESGKGSQCNHAIMLITDGAPETYEELFESYNWPDKQIRIFTYLIGREVGDSRQVEWMACSNKGYFSHISTLADVHEHVQEYIHVLSRPMVIMRANHTIWTSVYVDEAGLEMMTSVAQPVFDTKNESSNSGILLGVVGTDVPLRELTKLTPQFKLGVNGYAFAITNNGYVLFHPDFRPTTKPNEPEIVKPNYNSVDLAEVEIAASNSHLRRRMVNRETGSLTMEVKMHYDDMKRITVRKNHYFFTDIEGTPFSLGIALPDGYGMNWLDGQRQINKDTVFMHFIIKSKPRYVNLVTRNYCRMDTNETRQDSVEMLLKYLELGKAGSPLFKEKCDEELIGSIIYDAEITRGALANWMKQNADGSQNEKNTRRNGIELVFIGTKGGLTRYHKLVDNLTQPDFMDRHSGTVEDLYYKRAAEAEMETFIFSIPEDINRRRDDPLELNNTMITASTPIKIKKDDKDVVAAVLGLQMRYTHFYDTFMKNTKACPKGGSDCDLTCESAELDCYLLDNNGFVVLSESPLDVGKFFGEIDGTLMQQLIVNEGSQSLGEKRGVYEKIELFDYQGICDIIHRGSSGANSIFIDPVRKLFSSLGFLMNELAIFLLEFNIMSWWNGGSSFVSGQSYSIQRVPRTNLLMLVVDALCSCGNDLTMMIDPVETEIHRMRPLQCFSQHQSENSSACGGAEQLQPPIVAMATLSILNLIFATLSS</sequence>
<evidence type="ECO:0000256" key="4">
    <source>
        <dbReference type="ARBA" id="ARBA00022568"/>
    </source>
</evidence>
<dbReference type="GO" id="GO:0005891">
    <property type="term" value="C:voltage-gated calcium channel complex"/>
    <property type="evidence" value="ECO:0007669"/>
    <property type="project" value="TreeGrafter"/>
</dbReference>
<reference evidence="20" key="1">
    <citation type="submission" date="2012-12" db="EMBL/GenBank/DDBJ databases">
        <authorList>
            <person name="Hellsten U."/>
            <person name="Grimwood J."/>
            <person name="Chapman J.A."/>
            <person name="Shapiro H."/>
            <person name="Aerts A."/>
            <person name="Otillar R.P."/>
            <person name="Terry A.Y."/>
            <person name="Boore J.L."/>
            <person name="Simakov O."/>
            <person name="Marletaz F."/>
            <person name="Cho S.-J."/>
            <person name="Edsinger-Gonzales E."/>
            <person name="Havlak P."/>
            <person name="Kuo D.-H."/>
            <person name="Larsson T."/>
            <person name="Lv J."/>
            <person name="Arendt D."/>
            <person name="Savage R."/>
            <person name="Osoegawa K."/>
            <person name="de Jong P."/>
            <person name="Lindberg D.R."/>
            <person name="Seaver E.C."/>
            <person name="Weisblat D.A."/>
            <person name="Putnam N.H."/>
            <person name="Grigoriev I.V."/>
            <person name="Rokhsar D.S."/>
        </authorList>
    </citation>
    <scope>NUCLEOTIDE SEQUENCE</scope>
    <source>
        <strain evidence="20">I ESC-2004</strain>
    </source>
</reference>
<dbReference type="SUPFAM" id="SSF53300">
    <property type="entry name" value="vWA-like"/>
    <property type="match status" value="1"/>
</dbReference>
<dbReference type="EnsemblMetazoa" id="CapteT2293">
    <property type="protein sequence ID" value="CapteP2293"/>
    <property type="gene ID" value="CapteG2293"/>
</dbReference>
<evidence type="ECO:0000313" key="18">
    <source>
        <dbReference type="EMBL" id="ELU02468.1"/>
    </source>
</evidence>
<evidence type="ECO:0000256" key="1">
    <source>
        <dbReference type="ARBA" id="ARBA00004479"/>
    </source>
</evidence>
<dbReference type="Pfam" id="PF08399">
    <property type="entry name" value="VWA_N"/>
    <property type="match status" value="1"/>
</dbReference>
<dbReference type="AlphaFoldDB" id="R7UFB7"/>
<keyword evidence="3" id="KW-0813">Transport</keyword>
<keyword evidence="15" id="KW-0325">Glycoprotein</keyword>
<keyword evidence="10" id="KW-0851">Voltage-gated channel</keyword>
<dbReference type="Gene3D" id="3.30.450.20">
    <property type="entry name" value="PAS domain"/>
    <property type="match status" value="1"/>
</dbReference>
<dbReference type="GO" id="GO:0005245">
    <property type="term" value="F:voltage-gated calcium channel activity"/>
    <property type="evidence" value="ECO:0007669"/>
    <property type="project" value="TreeGrafter"/>
</dbReference>
<evidence type="ECO:0000256" key="14">
    <source>
        <dbReference type="ARBA" id="ARBA00023157"/>
    </source>
</evidence>
<reference evidence="18 20" key="2">
    <citation type="journal article" date="2013" name="Nature">
        <title>Insights into bilaterian evolution from three spiralian genomes.</title>
        <authorList>
            <person name="Simakov O."/>
            <person name="Marletaz F."/>
            <person name="Cho S.J."/>
            <person name="Edsinger-Gonzales E."/>
            <person name="Havlak P."/>
            <person name="Hellsten U."/>
            <person name="Kuo D.H."/>
            <person name="Larsson T."/>
            <person name="Lv J."/>
            <person name="Arendt D."/>
            <person name="Savage R."/>
            <person name="Osoegawa K."/>
            <person name="de Jong P."/>
            <person name="Grimwood J."/>
            <person name="Chapman J.A."/>
            <person name="Shapiro H."/>
            <person name="Aerts A."/>
            <person name="Otillar R.P."/>
            <person name="Terry A.Y."/>
            <person name="Boore J.L."/>
            <person name="Grigoriev I.V."/>
            <person name="Lindberg D.R."/>
            <person name="Seaver E.C."/>
            <person name="Weisblat D.A."/>
            <person name="Putnam N.H."/>
            <person name="Rokhsar D.S."/>
        </authorList>
    </citation>
    <scope>NUCLEOTIDE SEQUENCE</scope>
    <source>
        <strain evidence="18 20">I ESC-2004</strain>
    </source>
</reference>
<evidence type="ECO:0000313" key="19">
    <source>
        <dbReference type="EnsemblMetazoa" id="CapteP2293"/>
    </source>
</evidence>
<keyword evidence="20" id="KW-1185">Reference proteome</keyword>
<reference evidence="19" key="3">
    <citation type="submission" date="2015-06" db="UniProtKB">
        <authorList>
            <consortium name="EnsemblMetazoa"/>
        </authorList>
    </citation>
    <scope>IDENTIFICATION</scope>
</reference>
<keyword evidence="4" id="KW-0109">Calcium transport</keyword>
<dbReference type="GO" id="GO:0046872">
    <property type="term" value="F:metal ion binding"/>
    <property type="evidence" value="ECO:0007669"/>
    <property type="project" value="UniProtKB-KW"/>
</dbReference>
<keyword evidence="7" id="KW-0479">Metal-binding</keyword>
<dbReference type="HOGENOM" id="CLU_004660_1_1_1"/>
<evidence type="ECO:0000256" key="16">
    <source>
        <dbReference type="ARBA" id="ARBA00023303"/>
    </source>
</evidence>
<keyword evidence="5" id="KW-0107">Calcium channel</keyword>